<name>A0ABT0TLT6_9FLAO</name>
<keyword evidence="4" id="KW-0812">Transmembrane</keyword>
<gene>
    <name evidence="9" type="ORF">NAT50_03575</name>
</gene>
<evidence type="ECO:0000313" key="10">
    <source>
        <dbReference type="Proteomes" id="UP001317191"/>
    </source>
</evidence>
<feature type="signal peptide" evidence="8">
    <location>
        <begin position="1"/>
        <end position="19"/>
    </location>
</feature>
<evidence type="ECO:0000256" key="1">
    <source>
        <dbReference type="ARBA" id="ARBA00004571"/>
    </source>
</evidence>
<keyword evidence="10" id="KW-1185">Reference proteome</keyword>
<dbReference type="Gene3D" id="2.40.160.60">
    <property type="entry name" value="Outer membrane protein transport protein (OMPP1/FadL/TodX)"/>
    <property type="match status" value="1"/>
</dbReference>
<comment type="caution">
    <text evidence="9">The sequence shown here is derived from an EMBL/GenBank/DDBJ whole genome shotgun (WGS) entry which is preliminary data.</text>
</comment>
<evidence type="ECO:0000256" key="4">
    <source>
        <dbReference type="ARBA" id="ARBA00022692"/>
    </source>
</evidence>
<comment type="subcellular location">
    <subcellularLocation>
        <location evidence="1">Cell outer membrane</location>
        <topology evidence="1">Multi-pass membrane protein</topology>
    </subcellularLocation>
</comment>
<evidence type="ECO:0000256" key="7">
    <source>
        <dbReference type="ARBA" id="ARBA00023237"/>
    </source>
</evidence>
<sequence length="510" mass="56978">MKKYISILSIILGTSAIQAQDINDALRYSQTEPLGTARFRALSGAFGALGGDLSAVSINPAGSVIFKNNQVAFTLSNYASKNNNNYFGSRNSDSYNSFDLNQAGGVFVFENNNHSDWKKFALSLNYENQNNFDSSIYISGINPSNSIDKYFLAYANGNAYTNSVQLGNLQNYYFDELYFNEQQAYLGYNAYIIDPIPLDTDPGNYDNPNINQYTSAVLPGNFTHQYSAETTGYNGKLSFNAAANYQDKLMIGINLNSHFSDYTKYSSFFESNDNNTTTDTYVKRIYFDNDLHTYGNGFSFQIGAILKLDDQFRVGATYESPTWHKLTDELIQRVAAVSGNNTGELPVDRVEPGIVMVFEPYTIQTPGKLTASAAYIFDKQGFLSVDFSSKDYSTMRLKPKSDYRDGNMLIEDLFTTSNELRIGGEYKIEKWSLRGGFRYESSPYKNEALMGDLKGYSGGIGYNFGGTKLDLAYATSKRDYGYQMFSTGLTDRANSTLKNNNVTVSLSFEL</sequence>
<keyword evidence="5 8" id="KW-0732">Signal</keyword>
<proteinExistence type="inferred from homology"/>
<dbReference type="RefSeq" id="WP_250591584.1">
    <property type="nucleotide sequence ID" value="NZ_JAMLJM010000002.1"/>
</dbReference>
<dbReference type="PANTHER" id="PTHR35093:SF8">
    <property type="entry name" value="OUTER MEMBRANE PROTEIN NMB0088-RELATED"/>
    <property type="match status" value="1"/>
</dbReference>
<evidence type="ECO:0000256" key="6">
    <source>
        <dbReference type="ARBA" id="ARBA00023136"/>
    </source>
</evidence>
<evidence type="ECO:0000256" key="8">
    <source>
        <dbReference type="SAM" id="SignalP"/>
    </source>
</evidence>
<dbReference type="EMBL" id="JAMLJM010000002">
    <property type="protein sequence ID" value="MCL9808432.1"/>
    <property type="molecule type" value="Genomic_DNA"/>
</dbReference>
<comment type="similarity">
    <text evidence="2">Belongs to the OmpP1/FadL family.</text>
</comment>
<reference evidence="9 10" key="1">
    <citation type="submission" date="2022-05" db="EMBL/GenBank/DDBJ databases">
        <title>Flavobacterium sp., isolated from activated sludge.</title>
        <authorList>
            <person name="Ran Q."/>
        </authorList>
    </citation>
    <scope>NUCLEOTIDE SEQUENCE [LARGE SCALE GENOMIC DNA]</scope>
    <source>
        <strain evidence="9 10">HXWNR70</strain>
    </source>
</reference>
<dbReference type="SUPFAM" id="SSF56935">
    <property type="entry name" value="Porins"/>
    <property type="match status" value="1"/>
</dbReference>
<organism evidence="9 10">
    <name type="scientific">Flavobacterium luminosum</name>
    <dbReference type="NCBI Taxonomy" id="2949086"/>
    <lineage>
        <taxon>Bacteria</taxon>
        <taxon>Pseudomonadati</taxon>
        <taxon>Bacteroidota</taxon>
        <taxon>Flavobacteriia</taxon>
        <taxon>Flavobacteriales</taxon>
        <taxon>Flavobacteriaceae</taxon>
        <taxon>Flavobacterium</taxon>
    </lineage>
</organism>
<evidence type="ECO:0000256" key="5">
    <source>
        <dbReference type="ARBA" id="ARBA00022729"/>
    </source>
</evidence>
<keyword evidence="7" id="KW-0998">Cell outer membrane</keyword>
<evidence type="ECO:0000256" key="3">
    <source>
        <dbReference type="ARBA" id="ARBA00022452"/>
    </source>
</evidence>
<accession>A0ABT0TLT6</accession>
<evidence type="ECO:0000256" key="2">
    <source>
        <dbReference type="ARBA" id="ARBA00008163"/>
    </source>
</evidence>
<dbReference type="PANTHER" id="PTHR35093">
    <property type="entry name" value="OUTER MEMBRANE PROTEIN NMB0088-RELATED"/>
    <property type="match status" value="1"/>
</dbReference>
<evidence type="ECO:0000313" key="9">
    <source>
        <dbReference type="EMBL" id="MCL9808432.1"/>
    </source>
</evidence>
<keyword evidence="6" id="KW-0472">Membrane</keyword>
<dbReference type="Pfam" id="PF03349">
    <property type="entry name" value="Toluene_X"/>
    <property type="match status" value="1"/>
</dbReference>
<dbReference type="InterPro" id="IPR005017">
    <property type="entry name" value="OMPP1/FadL/TodX"/>
</dbReference>
<keyword evidence="3" id="KW-1134">Transmembrane beta strand</keyword>
<dbReference type="Proteomes" id="UP001317191">
    <property type="component" value="Unassembled WGS sequence"/>
</dbReference>
<protein>
    <submittedName>
        <fullName evidence="9">Outer membrane protein transport protein</fullName>
    </submittedName>
</protein>
<feature type="chain" id="PRO_5046388214" evidence="8">
    <location>
        <begin position="20"/>
        <end position="510"/>
    </location>
</feature>